<dbReference type="AlphaFoldDB" id="A0A1I0H7Q3"/>
<dbReference type="Pfam" id="PF04545">
    <property type="entry name" value="Sigma70_r4"/>
    <property type="match status" value="1"/>
</dbReference>
<dbReference type="InterPro" id="IPR007624">
    <property type="entry name" value="RNA_pol_sigma70_r3"/>
</dbReference>
<dbReference type="InterPro" id="IPR013324">
    <property type="entry name" value="RNA_pol_sigma_r3/r4-like"/>
</dbReference>
<dbReference type="InterPro" id="IPR007630">
    <property type="entry name" value="RNA_pol_sigma70_r4"/>
</dbReference>
<evidence type="ECO:0000313" key="8">
    <source>
        <dbReference type="Proteomes" id="UP000198762"/>
    </source>
</evidence>
<keyword evidence="8" id="KW-1185">Reference proteome</keyword>
<feature type="domain" description="RNA polymerase sigma-70 region 3" evidence="5">
    <location>
        <begin position="83"/>
        <end position="142"/>
    </location>
</feature>
<feature type="domain" description="RNA polymerase sigma-70 region 4" evidence="6">
    <location>
        <begin position="152"/>
        <end position="198"/>
    </location>
</feature>
<dbReference type="CDD" id="cd06171">
    <property type="entry name" value="Sigma70_r4"/>
    <property type="match status" value="1"/>
</dbReference>
<name>A0A1I0H7Q3_9GAMM</name>
<keyword evidence="2" id="KW-0731">Sigma factor</keyword>
<dbReference type="GO" id="GO:0006352">
    <property type="term" value="P:DNA-templated transcription initiation"/>
    <property type="evidence" value="ECO:0007669"/>
    <property type="project" value="InterPro"/>
</dbReference>
<proteinExistence type="predicted"/>
<dbReference type="PANTHER" id="PTHR30385:SF7">
    <property type="entry name" value="RNA POLYMERASE SIGMA FACTOR FLIA"/>
    <property type="match status" value="1"/>
</dbReference>
<evidence type="ECO:0000313" key="7">
    <source>
        <dbReference type="EMBL" id="SET79627.1"/>
    </source>
</evidence>
<reference evidence="8" key="1">
    <citation type="submission" date="2016-10" db="EMBL/GenBank/DDBJ databases">
        <authorList>
            <person name="Varghese N."/>
            <person name="Submissions S."/>
        </authorList>
    </citation>
    <scope>NUCLEOTIDE SEQUENCE [LARGE SCALE GENOMIC DNA]</scope>
    <source>
        <strain evidence="8">CGMCC 1.6489</strain>
    </source>
</reference>
<evidence type="ECO:0000259" key="6">
    <source>
        <dbReference type="Pfam" id="PF04545"/>
    </source>
</evidence>
<evidence type="ECO:0000259" key="5">
    <source>
        <dbReference type="Pfam" id="PF04539"/>
    </source>
</evidence>
<dbReference type="Proteomes" id="UP000198762">
    <property type="component" value="Unassembled WGS sequence"/>
</dbReference>
<evidence type="ECO:0000256" key="4">
    <source>
        <dbReference type="ARBA" id="ARBA00023163"/>
    </source>
</evidence>
<dbReference type="SUPFAM" id="SSF88659">
    <property type="entry name" value="Sigma3 and sigma4 domains of RNA polymerase sigma factors"/>
    <property type="match status" value="2"/>
</dbReference>
<dbReference type="OrthoDB" id="9799825at2"/>
<keyword evidence="4" id="KW-0804">Transcription</keyword>
<protein>
    <submittedName>
        <fullName evidence="7">RNA polymerase sigma factor for flagellar operon FliA</fullName>
    </submittedName>
</protein>
<dbReference type="EMBL" id="FOHZ01000025">
    <property type="protein sequence ID" value="SET79627.1"/>
    <property type="molecule type" value="Genomic_DNA"/>
</dbReference>
<keyword evidence="7" id="KW-0969">Cilium</keyword>
<dbReference type="Gene3D" id="1.20.140.160">
    <property type="match status" value="1"/>
</dbReference>
<dbReference type="PANTHER" id="PTHR30385">
    <property type="entry name" value="SIGMA FACTOR F FLAGELLAR"/>
    <property type="match status" value="1"/>
</dbReference>
<keyword evidence="7" id="KW-0966">Cell projection</keyword>
<keyword evidence="1" id="KW-0805">Transcription regulation</keyword>
<evidence type="ECO:0000256" key="3">
    <source>
        <dbReference type="ARBA" id="ARBA00023125"/>
    </source>
</evidence>
<keyword evidence="3" id="KW-0238">DNA-binding</keyword>
<keyword evidence="7" id="KW-0282">Flagellum</keyword>
<dbReference type="STRING" id="430453.SAMN04487962_12510"/>
<dbReference type="GO" id="GO:0016987">
    <property type="term" value="F:sigma factor activity"/>
    <property type="evidence" value="ECO:0007669"/>
    <property type="project" value="UniProtKB-KW"/>
</dbReference>
<gene>
    <name evidence="7" type="ORF">SAMN04487962_12510</name>
</gene>
<dbReference type="RefSeq" id="WP_091854379.1">
    <property type="nucleotide sequence ID" value="NZ_FOHZ01000025.1"/>
</dbReference>
<dbReference type="GO" id="GO:0003677">
    <property type="term" value="F:DNA binding"/>
    <property type="evidence" value="ECO:0007669"/>
    <property type="project" value="UniProtKB-KW"/>
</dbReference>
<accession>A0A1I0H7Q3</accession>
<dbReference type="Pfam" id="PF04539">
    <property type="entry name" value="Sigma70_r3"/>
    <property type="match status" value="1"/>
</dbReference>
<evidence type="ECO:0000256" key="2">
    <source>
        <dbReference type="ARBA" id="ARBA00023082"/>
    </source>
</evidence>
<evidence type="ECO:0000256" key="1">
    <source>
        <dbReference type="ARBA" id="ARBA00023015"/>
    </source>
</evidence>
<organism evidence="7 8">
    <name type="scientific">Marinobacter segnicrescens</name>
    <dbReference type="NCBI Taxonomy" id="430453"/>
    <lineage>
        <taxon>Bacteria</taxon>
        <taxon>Pseudomonadati</taxon>
        <taxon>Pseudomonadota</taxon>
        <taxon>Gammaproteobacteria</taxon>
        <taxon>Pseudomonadales</taxon>
        <taxon>Marinobacteraceae</taxon>
        <taxon>Marinobacter</taxon>
    </lineage>
</organism>
<sequence length="202" mass="23064">MKNANFQKFQPLIKQVIKSMQSQRCSMLDDNDMTQIALITLGGIDDLDSASPAFVFNTIRNRIIDEKRRLDWRPRQVRQAAYELLNTESELSKKLGRDPSDSEISEALGVSVEDVREMRLDTQPLTSFEDMEWSNSLTSGGGYEDIEVLDLFKSLPERNRKVMEMCYSQGMKLREIAGVLGCTEARISQLHKQSIQKLAAHF</sequence>